<evidence type="ECO:0000313" key="3">
    <source>
        <dbReference type="Proteomes" id="UP000295345"/>
    </source>
</evidence>
<feature type="region of interest" description="Disordered" evidence="1">
    <location>
        <begin position="511"/>
        <end position="531"/>
    </location>
</feature>
<sequence>MAELTFSRDEVETAAEVGPWRLQREFSSEIDPDDMGDTARVYQRAAGEAADTGELAERATEIAEDSGGADGATLVDGGQRDGRTAAELAGNGEDMDRVSRYLDRAMRAAEDTEVDVRSMIVDYLELRYAEHLASAEAEYQRRTNLSYFVGGERQTVEYTDEARPDEPAIAAEIRSRYLGFAAEDAQYAHFSMTSDIDEYRRLLTQYGQELDELGYDVTAGPLTLWTSPEMARYAAEGLRETLTLGGDPELVEFYTETLRAMADDVMANVATADPRSLSVSESRYLEEFFAALDPATLAALGNLPADGLSEEDATRLARGQSAVGDGVMMLLNTDINVPDPEAPHRNDALRAFTPYLAQLDGPLFENEPDSAEFREALTNYNGFGELLTHATVPADDGSSRRLAETALTVQERSSEQYRPDTFPWVFDSAPDDIVENTGSGGLLSGAGRNQDTANDLLSDSDFTDRLLGRQWGDSAGVADFVGRGTTHRPPELDNGVVYGPARDAVLAAADDHEDQVAGSGHQAEYGHVDHPELRDVLDGLRDR</sequence>
<keyword evidence="3" id="KW-1185">Reference proteome</keyword>
<evidence type="ECO:0000313" key="2">
    <source>
        <dbReference type="EMBL" id="TDC77159.1"/>
    </source>
</evidence>
<evidence type="ECO:0000256" key="1">
    <source>
        <dbReference type="SAM" id="MobiDB-lite"/>
    </source>
</evidence>
<reference evidence="2 3" key="1">
    <citation type="submission" date="2019-03" db="EMBL/GenBank/DDBJ databases">
        <title>Draft genome sequences of novel Actinobacteria.</title>
        <authorList>
            <person name="Sahin N."/>
            <person name="Ay H."/>
            <person name="Saygin H."/>
        </authorList>
    </citation>
    <scope>NUCLEOTIDE SEQUENCE [LARGE SCALE GENOMIC DNA]</scope>
    <source>
        <strain evidence="2 3">DSM 41900</strain>
    </source>
</reference>
<proteinExistence type="predicted"/>
<gene>
    <name evidence="2" type="ORF">E1283_08020</name>
</gene>
<dbReference type="Proteomes" id="UP000295345">
    <property type="component" value="Unassembled WGS sequence"/>
</dbReference>
<name>A0A4R4TSN8_9ACTN</name>
<dbReference type="RefSeq" id="WP_132817212.1">
    <property type="nucleotide sequence ID" value="NZ_SMKI01000060.1"/>
</dbReference>
<organism evidence="2 3">
    <name type="scientific">Streptomyces hainanensis</name>
    <dbReference type="NCBI Taxonomy" id="402648"/>
    <lineage>
        <taxon>Bacteria</taxon>
        <taxon>Bacillati</taxon>
        <taxon>Actinomycetota</taxon>
        <taxon>Actinomycetes</taxon>
        <taxon>Kitasatosporales</taxon>
        <taxon>Streptomycetaceae</taxon>
        <taxon>Streptomyces</taxon>
    </lineage>
</organism>
<accession>A0A4R4TSN8</accession>
<dbReference type="AlphaFoldDB" id="A0A4R4TSN8"/>
<dbReference type="OrthoDB" id="4159032at2"/>
<comment type="caution">
    <text evidence="2">The sequence shown here is derived from an EMBL/GenBank/DDBJ whole genome shotgun (WGS) entry which is preliminary data.</text>
</comment>
<feature type="region of interest" description="Disordered" evidence="1">
    <location>
        <begin position="61"/>
        <end position="85"/>
    </location>
</feature>
<dbReference type="EMBL" id="SMKI01000060">
    <property type="protein sequence ID" value="TDC77159.1"/>
    <property type="molecule type" value="Genomic_DNA"/>
</dbReference>
<protein>
    <submittedName>
        <fullName evidence="2">Uncharacterized protein</fullName>
    </submittedName>
</protein>